<dbReference type="CDD" id="cd00090">
    <property type="entry name" value="HTH_ARSR"/>
    <property type="match status" value="1"/>
</dbReference>
<dbReference type="Gene3D" id="1.10.10.10">
    <property type="entry name" value="Winged helix-like DNA-binding domain superfamily/Winged helix DNA-binding domain"/>
    <property type="match status" value="1"/>
</dbReference>
<protein>
    <submittedName>
        <fullName evidence="2">DNA-binding PadR family transcriptional regulator</fullName>
    </submittedName>
</protein>
<dbReference type="AlphaFoldDB" id="A0A326U8Q0"/>
<dbReference type="RefSeq" id="WP_111321928.1">
    <property type="nucleotide sequence ID" value="NZ_BIFX01000003.1"/>
</dbReference>
<dbReference type="SUPFAM" id="SSF46785">
    <property type="entry name" value="Winged helix' DNA-binding domain"/>
    <property type="match status" value="1"/>
</dbReference>
<evidence type="ECO:0000313" key="2">
    <source>
        <dbReference type="EMBL" id="PZW31190.1"/>
    </source>
</evidence>
<dbReference type="Proteomes" id="UP000248806">
    <property type="component" value="Unassembled WGS sequence"/>
</dbReference>
<dbReference type="PANTHER" id="PTHR33169:SF14">
    <property type="entry name" value="TRANSCRIPTIONAL REGULATOR RV3488"/>
    <property type="match status" value="1"/>
</dbReference>
<feature type="domain" description="Transcription regulator PadR N-terminal" evidence="1">
    <location>
        <begin position="7"/>
        <end position="81"/>
    </location>
</feature>
<dbReference type="Pfam" id="PF03551">
    <property type="entry name" value="PadR"/>
    <property type="match status" value="1"/>
</dbReference>
<dbReference type="InterPro" id="IPR005149">
    <property type="entry name" value="Tscrpt_reg_PadR_N"/>
</dbReference>
<evidence type="ECO:0000259" key="1">
    <source>
        <dbReference type="Pfam" id="PF03551"/>
    </source>
</evidence>
<accession>A0A326U8Q0</accession>
<dbReference type="InterPro" id="IPR011991">
    <property type="entry name" value="ArsR-like_HTH"/>
</dbReference>
<dbReference type="GO" id="GO:0003677">
    <property type="term" value="F:DNA binding"/>
    <property type="evidence" value="ECO:0007669"/>
    <property type="project" value="UniProtKB-KW"/>
</dbReference>
<gene>
    <name evidence="2" type="ORF">EI42_02287</name>
</gene>
<keyword evidence="3" id="KW-1185">Reference proteome</keyword>
<organism evidence="2 3">
    <name type="scientific">Thermosporothrix hazakensis</name>
    <dbReference type="NCBI Taxonomy" id="644383"/>
    <lineage>
        <taxon>Bacteria</taxon>
        <taxon>Bacillati</taxon>
        <taxon>Chloroflexota</taxon>
        <taxon>Ktedonobacteria</taxon>
        <taxon>Ktedonobacterales</taxon>
        <taxon>Thermosporotrichaceae</taxon>
        <taxon>Thermosporothrix</taxon>
    </lineage>
</organism>
<dbReference type="InterPro" id="IPR036390">
    <property type="entry name" value="WH_DNA-bd_sf"/>
</dbReference>
<evidence type="ECO:0000313" key="3">
    <source>
        <dbReference type="Proteomes" id="UP000248806"/>
    </source>
</evidence>
<comment type="caution">
    <text evidence="2">The sequence shown here is derived from an EMBL/GenBank/DDBJ whole genome shotgun (WGS) entry which is preliminary data.</text>
</comment>
<sequence>MSYRLVILGVLAERPQYGYELKQSIARQHFADYIRLSGGGLYYHLRKLREEGYIEEETVEREGNYPDRHIYRITESGRSYLFELLRNALDDAEARRTYDPIDAALAFAFLLPREEVLARLQHQLDMMNAALIAMEATQRFHRRVVEQAHKEADSAARSESLYAQLMIDHNVVRLQADIWWLRETIRRIQGDSRYEWREKQHSTASEALREAYDTFNADIAKVEKAHAAYVRQLEHAWEEFEHLLASGVDAEQARGGYQMRVDTIERAYQDAIHMLDPDLS</sequence>
<dbReference type="InterPro" id="IPR036388">
    <property type="entry name" value="WH-like_DNA-bd_sf"/>
</dbReference>
<dbReference type="OrthoDB" id="9783723at2"/>
<proteinExistence type="predicted"/>
<dbReference type="PANTHER" id="PTHR33169">
    <property type="entry name" value="PADR-FAMILY TRANSCRIPTIONAL REGULATOR"/>
    <property type="match status" value="1"/>
</dbReference>
<name>A0A326U8Q0_THEHA</name>
<reference evidence="2 3" key="1">
    <citation type="submission" date="2018-06" db="EMBL/GenBank/DDBJ databases">
        <title>Genomic Encyclopedia of Archaeal and Bacterial Type Strains, Phase II (KMG-II): from individual species to whole genera.</title>
        <authorList>
            <person name="Goeker M."/>
        </authorList>
    </citation>
    <scope>NUCLEOTIDE SEQUENCE [LARGE SCALE GENOMIC DNA]</scope>
    <source>
        <strain evidence="2 3">ATCC BAA-1881</strain>
    </source>
</reference>
<dbReference type="EMBL" id="QKUF01000006">
    <property type="protein sequence ID" value="PZW31190.1"/>
    <property type="molecule type" value="Genomic_DNA"/>
</dbReference>
<dbReference type="InterPro" id="IPR052509">
    <property type="entry name" value="Metal_resp_DNA-bind_regulator"/>
</dbReference>
<keyword evidence="2" id="KW-0238">DNA-binding</keyword>